<dbReference type="EMBL" id="SUMG01000026">
    <property type="protein sequence ID" value="NBG89463.1"/>
    <property type="molecule type" value="Genomic_DNA"/>
</dbReference>
<evidence type="ECO:0000313" key="6">
    <source>
        <dbReference type="EMBL" id="NBG89463.1"/>
    </source>
</evidence>
<dbReference type="InterPro" id="IPR004136">
    <property type="entry name" value="NMO"/>
</dbReference>
<dbReference type="GO" id="GO:0018580">
    <property type="term" value="F:nitronate monooxygenase activity"/>
    <property type="evidence" value="ECO:0007669"/>
    <property type="project" value="InterPro"/>
</dbReference>
<dbReference type="PANTHER" id="PTHR32332:SF18">
    <property type="entry name" value="2-NITROPROPANE DIOXYGENASE"/>
    <property type="match status" value="1"/>
</dbReference>
<gene>
    <name evidence="6" type="ORF">ISALK_13290</name>
</gene>
<evidence type="ECO:0000313" key="7">
    <source>
        <dbReference type="Proteomes" id="UP000449710"/>
    </source>
</evidence>
<comment type="function">
    <text evidence="1">Nitronate monooxygenase that uses molecular oxygen to catalyze the oxidative denitrification of alkyl nitronates. Acts on propionate 3-nitronate (P3N), the presumed physiological substrate. Probably functions in the detoxification of P3N, a metabolic poison produced by plants and fungi as a defense mechanism.</text>
</comment>
<dbReference type="RefSeq" id="WP_160723164.1">
    <property type="nucleotide sequence ID" value="NZ_SUMG01000026.1"/>
</dbReference>
<evidence type="ECO:0000256" key="3">
    <source>
        <dbReference type="ARBA" id="ARBA00022630"/>
    </source>
</evidence>
<organism evidence="6 7">
    <name type="scientific">Isachenkonia alkalipeptolytica</name>
    <dbReference type="NCBI Taxonomy" id="2565777"/>
    <lineage>
        <taxon>Bacteria</taxon>
        <taxon>Bacillati</taxon>
        <taxon>Bacillota</taxon>
        <taxon>Clostridia</taxon>
        <taxon>Eubacteriales</taxon>
        <taxon>Clostridiaceae</taxon>
        <taxon>Isachenkonia</taxon>
    </lineage>
</organism>
<dbReference type="PANTHER" id="PTHR32332">
    <property type="entry name" value="2-NITROPROPANE DIOXYGENASE"/>
    <property type="match status" value="1"/>
</dbReference>
<dbReference type="CDD" id="cd04730">
    <property type="entry name" value="NPD_like"/>
    <property type="match status" value="1"/>
</dbReference>
<keyword evidence="6" id="KW-0503">Monooxygenase</keyword>
<evidence type="ECO:0000256" key="4">
    <source>
        <dbReference type="ARBA" id="ARBA00022643"/>
    </source>
</evidence>
<keyword evidence="7" id="KW-1185">Reference proteome</keyword>
<dbReference type="Pfam" id="PF03060">
    <property type="entry name" value="NMO"/>
    <property type="match status" value="1"/>
</dbReference>
<evidence type="ECO:0000256" key="1">
    <source>
        <dbReference type="ARBA" id="ARBA00003535"/>
    </source>
</evidence>
<evidence type="ECO:0000256" key="2">
    <source>
        <dbReference type="ARBA" id="ARBA00013457"/>
    </source>
</evidence>
<proteinExistence type="predicted"/>
<evidence type="ECO:0000256" key="5">
    <source>
        <dbReference type="ARBA" id="ARBA00023002"/>
    </source>
</evidence>
<dbReference type="AlphaFoldDB" id="A0AA43XMD8"/>
<keyword evidence="4" id="KW-0288">FMN</keyword>
<sequence length="369" mass="39721">MELPNLKIGELVAKYPIIQGAMGVGVSLSKLAGTVANEGGIGVISGVQIGFEEPGFEENNDAANVQGLRKHIQRAREISPEGILGVNLLVAIQNYKDMVTAAVEEKVDIIISGAGLPTELPKLVEGSDTKIAPIVSSGKAARLIAKMWDRKHQVIPDAVVVEGPEAGGHLGFSKEDLTKPTLPNIYELVEEVIEALKPFEKKYNKSIPVIAAGGIFDGKDMAKAFKKGAAGVQIGTRFVATEECDAHPNFKEAYIHSKEGEIELVTSPVGMPGRAVVNQLTERIKTDNIPVEKCYNCLIPCNPKTTPYCISNALIRSVKGDVEQGLVFAGSNAYRITKMTTVKELMQELIEETKEAMGYHSESQEAPSL</sequence>
<dbReference type="SUPFAM" id="SSF51412">
    <property type="entry name" value="Inosine monophosphate dehydrogenase (IMPDH)"/>
    <property type="match status" value="1"/>
</dbReference>
<dbReference type="Gene3D" id="3.20.20.70">
    <property type="entry name" value="Aldolase class I"/>
    <property type="match status" value="1"/>
</dbReference>
<name>A0AA43XMD8_9CLOT</name>
<keyword evidence="5" id="KW-0560">Oxidoreductase</keyword>
<accession>A0AA43XMD8</accession>
<dbReference type="InterPro" id="IPR013785">
    <property type="entry name" value="Aldolase_TIM"/>
</dbReference>
<keyword evidence="3" id="KW-0285">Flavoprotein</keyword>
<dbReference type="Proteomes" id="UP000449710">
    <property type="component" value="Unassembled WGS sequence"/>
</dbReference>
<protein>
    <recommendedName>
        <fullName evidence="2">Probable nitronate monooxygenase</fullName>
    </recommendedName>
</protein>
<comment type="caution">
    <text evidence="6">The sequence shown here is derived from an EMBL/GenBank/DDBJ whole genome shotgun (WGS) entry which is preliminary data.</text>
</comment>
<reference evidence="6 7" key="1">
    <citation type="submission" date="2019-04" db="EMBL/GenBank/DDBJ databases">
        <title>Isachenkonia alkalipeptolytica gen. nov. sp. nov. a new anaerobic, alkiliphilic organothrophic bacterium capable to reduce synthesized ferrihydrite isolated from a soda lake.</title>
        <authorList>
            <person name="Toshchakov S.V."/>
            <person name="Zavarzina D.G."/>
            <person name="Zhilina T.N."/>
            <person name="Kostrikina N.A."/>
            <person name="Kublanov I.V."/>
        </authorList>
    </citation>
    <scope>NUCLEOTIDE SEQUENCE [LARGE SCALE GENOMIC DNA]</scope>
    <source>
        <strain evidence="6 7">Z-1701</strain>
    </source>
</reference>